<dbReference type="eggNOG" id="COG0457">
    <property type="taxonomic scope" value="Bacteria"/>
</dbReference>
<sequence>MSKYPVLYGYITPLSPRRRAGGEAVITYSKAFFSLYTISRPKLRFIIINLNININNVYRHITPLSPGEGAGVRLIIPLLLISLFTSCGIERNLKKGEQHLALGEYYDAAAQFKQAYSKTPPKERENRGKRALKMAYCYGKINSTPKAVAAYRNAIRYGQVSLDDRLAYARLLLKNGDYKQAGRELEVLVDSMPDNVLARNALRSARMAPQWKKEGSRYTVKRADAFNSRRADYSPMLFGDEYEQLYFTSTRNEARGDDLSGITGTKAGDIFVARKDDKGRWMKPEPIVSGLNTDYDEGACCFSTDGRDMYLTRCTTSPSAPRYAQIVVSPRADAAWGKAALLEITRDTLSSFAHPAISPDGQWLYFTSDMPGGMGGLDIWRVRITAAGLGGVENLGEPVNTPGNEEFPTFRPNGDLYFSSDGHPGMGGLDIFIASADPQTRRYRLSHPGYPLNSEGDDFGMTFEGPHNRGFFSSNRRDGRGFDHIYSFDNPEIVQTVKGWVYEMEGYELPAAQVYIVGSDGTNRKVGVKGDGSFEEVVKPGVDYLFMASCKGFLNHREELGVKSTDESKEHVLQFPLASITAPVLIDNIFYEFDKANLTPESTKALDELVKLLNENPNVTIELSAHCDYKGSMEYNKRLSQRRAEAVVAYLVGHGIARDRLTPVGYGKERPKTIRRKVAAKYPWLKEGDVLTEDFIHHLDAGKQEVCNQLNRRTEFTVLRTTYGMFDEKGQLKPPPAPPKEGSASRDTGSEIWIE</sequence>
<dbReference type="SUPFAM" id="SSF48452">
    <property type="entry name" value="TPR-like"/>
    <property type="match status" value="1"/>
</dbReference>
<dbReference type="Proteomes" id="UP000003112">
    <property type="component" value="Unassembled WGS sequence"/>
</dbReference>
<dbReference type="Pfam" id="PF00691">
    <property type="entry name" value="OmpA"/>
    <property type="match status" value="1"/>
</dbReference>
<dbReference type="InterPro" id="IPR011659">
    <property type="entry name" value="WD40"/>
</dbReference>
<organism evidence="7 8">
    <name type="scientific">Segatella buccae ATCC 33574</name>
    <dbReference type="NCBI Taxonomy" id="873513"/>
    <lineage>
        <taxon>Bacteria</taxon>
        <taxon>Pseudomonadati</taxon>
        <taxon>Bacteroidota</taxon>
        <taxon>Bacteroidia</taxon>
        <taxon>Bacteroidales</taxon>
        <taxon>Prevotellaceae</taxon>
        <taxon>Segatella</taxon>
    </lineage>
</organism>
<dbReference type="SUPFAM" id="SSF103088">
    <property type="entry name" value="OmpA-like"/>
    <property type="match status" value="1"/>
</dbReference>
<dbReference type="STRING" id="873513.HMPREF6485_2808"/>
<comment type="caution">
    <text evidence="7">The sequence shown here is derived from an EMBL/GenBank/DDBJ whole genome shotgun (WGS) entry which is preliminary data.</text>
</comment>
<evidence type="ECO:0000313" key="7">
    <source>
        <dbReference type="EMBL" id="EFU29177.1"/>
    </source>
</evidence>
<dbReference type="RefSeq" id="WP_004347010.1">
    <property type="nucleotide sequence ID" value="NZ_GL586311.1"/>
</dbReference>
<protein>
    <submittedName>
        <fullName evidence="7">OmpA family protein</fullName>
    </submittedName>
</protein>
<dbReference type="Gene3D" id="2.120.10.30">
    <property type="entry name" value="TolB, C-terminal domain"/>
    <property type="match status" value="1"/>
</dbReference>
<dbReference type="AlphaFoldDB" id="E6KB21"/>
<evidence type="ECO:0000256" key="4">
    <source>
        <dbReference type="PROSITE-ProRule" id="PRU00473"/>
    </source>
</evidence>
<name>E6KB21_9BACT</name>
<proteinExistence type="predicted"/>
<gene>
    <name evidence="7" type="ORF">HMPREF6485_2808</name>
</gene>
<dbReference type="PANTHER" id="PTHR30329:SF21">
    <property type="entry name" value="LIPOPROTEIN YIAD-RELATED"/>
    <property type="match status" value="1"/>
</dbReference>
<dbReference type="SUPFAM" id="SSF82171">
    <property type="entry name" value="DPP6 N-terminal domain-like"/>
    <property type="match status" value="1"/>
</dbReference>
<dbReference type="InterPro" id="IPR011990">
    <property type="entry name" value="TPR-like_helical_dom_sf"/>
</dbReference>
<evidence type="ECO:0000256" key="2">
    <source>
        <dbReference type="ARBA" id="ARBA00023136"/>
    </source>
</evidence>
<evidence type="ECO:0000256" key="5">
    <source>
        <dbReference type="SAM" id="MobiDB-lite"/>
    </source>
</evidence>
<evidence type="ECO:0000313" key="8">
    <source>
        <dbReference type="Proteomes" id="UP000003112"/>
    </source>
</evidence>
<dbReference type="PROSITE" id="PS51123">
    <property type="entry name" value="OMPA_2"/>
    <property type="match status" value="1"/>
</dbReference>
<feature type="region of interest" description="Disordered" evidence="5">
    <location>
        <begin position="727"/>
        <end position="755"/>
    </location>
</feature>
<evidence type="ECO:0000256" key="1">
    <source>
        <dbReference type="ARBA" id="ARBA00004442"/>
    </source>
</evidence>
<keyword evidence="3" id="KW-0998">Cell outer membrane</keyword>
<dbReference type="InterPro" id="IPR006664">
    <property type="entry name" value="OMP_bac"/>
</dbReference>
<dbReference type="HOGENOM" id="CLU_014978_0_0_10"/>
<dbReference type="PANTHER" id="PTHR30329">
    <property type="entry name" value="STATOR ELEMENT OF FLAGELLAR MOTOR COMPLEX"/>
    <property type="match status" value="1"/>
</dbReference>
<dbReference type="GO" id="GO:0009279">
    <property type="term" value="C:cell outer membrane"/>
    <property type="evidence" value="ECO:0007669"/>
    <property type="project" value="UniProtKB-SubCell"/>
</dbReference>
<dbReference type="Pfam" id="PF07676">
    <property type="entry name" value="PD40"/>
    <property type="match status" value="2"/>
</dbReference>
<dbReference type="Gene3D" id="1.25.40.10">
    <property type="entry name" value="Tetratricopeptide repeat domain"/>
    <property type="match status" value="1"/>
</dbReference>
<dbReference type="InterPro" id="IPR050330">
    <property type="entry name" value="Bact_OuterMem_StrucFunc"/>
</dbReference>
<keyword evidence="8" id="KW-1185">Reference proteome</keyword>
<comment type="subcellular location">
    <subcellularLocation>
        <location evidence="1">Cell outer membrane</location>
    </subcellularLocation>
</comment>
<evidence type="ECO:0000256" key="3">
    <source>
        <dbReference type="ARBA" id="ARBA00023237"/>
    </source>
</evidence>
<accession>E6KB21</accession>
<dbReference type="PRINTS" id="PR01021">
    <property type="entry name" value="OMPADOMAIN"/>
</dbReference>
<dbReference type="Gene3D" id="3.30.1330.60">
    <property type="entry name" value="OmpA-like domain"/>
    <property type="match status" value="1"/>
</dbReference>
<feature type="domain" description="OmpA-like" evidence="6">
    <location>
        <begin position="578"/>
        <end position="722"/>
    </location>
</feature>
<dbReference type="eggNOG" id="COG2885">
    <property type="taxonomic scope" value="Bacteria"/>
</dbReference>
<keyword evidence="2 4" id="KW-0472">Membrane</keyword>
<dbReference type="EMBL" id="AEPD01000052">
    <property type="protein sequence ID" value="EFU29177.1"/>
    <property type="molecule type" value="Genomic_DNA"/>
</dbReference>
<reference evidence="7 8" key="1">
    <citation type="submission" date="2010-10" db="EMBL/GenBank/DDBJ databases">
        <authorList>
            <person name="Muzny D."/>
            <person name="Qin X."/>
            <person name="Deng J."/>
            <person name="Jiang H."/>
            <person name="Liu Y."/>
            <person name="Qu J."/>
            <person name="Song X.-Z."/>
            <person name="Zhang L."/>
            <person name="Thornton R."/>
            <person name="Coyle M."/>
            <person name="Francisco L."/>
            <person name="Jackson L."/>
            <person name="Javaid M."/>
            <person name="Korchina V."/>
            <person name="Kovar C."/>
            <person name="Mata R."/>
            <person name="Mathew T."/>
            <person name="Ngo R."/>
            <person name="Nguyen L."/>
            <person name="Nguyen N."/>
            <person name="Okwuonu G."/>
            <person name="Ongeri F."/>
            <person name="Pham C."/>
            <person name="Simmons D."/>
            <person name="Wilczek-Boney K."/>
            <person name="Hale W."/>
            <person name="Jakkamsetti A."/>
            <person name="Pham P."/>
            <person name="Ruth R."/>
            <person name="San Lucas F."/>
            <person name="Warren J."/>
            <person name="Zhang J."/>
            <person name="Zhao Z."/>
            <person name="Zhou C."/>
            <person name="Zhu D."/>
            <person name="Lee S."/>
            <person name="Bess C."/>
            <person name="Blankenburg K."/>
            <person name="Forbes L."/>
            <person name="Fu Q."/>
            <person name="Gubbala S."/>
            <person name="Hirani K."/>
            <person name="Jayaseelan J.C."/>
            <person name="Lara F."/>
            <person name="Munidasa M."/>
            <person name="Palculict T."/>
            <person name="Patil S."/>
            <person name="Pu L.-L."/>
            <person name="Saada N."/>
            <person name="Tang L."/>
            <person name="Weissenberger G."/>
            <person name="Zhu Y."/>
            <person name="Hemphill L."/>
            <person name="Shang Y."/>
            <person name="Youmans B."/>
            <person name="Ayvaz T."/>
            <person name="Ross M."/>
            <person name="Santibanez J."/>
            <person name="Aqrawi P."/>
            <person name="Gross S."/>
            <person name="Joshi V."/>
            <person name="Fowler G."/>
            <person name="Nazareth L."/>
            <person name="Reid J."/>
            <person name="Worley K."/>
            <person name="Petrosino J."/>
            <person name="Highlander S."/>
            <person name="Gibbs R."/>
        </authorList>
    </citation>
    <scope>NUCLEOTIDE SEQUENCE [LARGE SCALE GENOMIC DNA]</scope>
    <source>
        <strain evidence="7 8">ATCC 33574</strain>
    </source>
</reference>
<dbReference type="GeneID" id="93537402"/>
<dbReference type="eggNOG" id="COG0823">
    <property type="taxonomic scope" value="Bacteria"/>
</dbReference>
<evidence type="ECO:0000259" key="6">
    <source>
        <dbReference type="PROSITE" id="PS51123"/>
    </source>
</evidence>
<dbReference type="InterPro" id="IPR006665">
    <property type="entry name" value="OmpA-like"/>
</dbReference>
<dbReference type="InterPro" id="IPR036737">
    <property type="entry name" value="OmpA-like_sf"/>
</dbReference>
<dbReference type="InterPro" id="IPR011042">
    <property type="entry name" value="6-blade_b-propeller_TolB-like"/>
</dbReference>
<dbReference type="CDD" id="cd07185">
    <property type="entry name" value="OmpA_C-like"/>
    <property type="match status" value="1"/>
</dbReference>